<dbReference type="EMBL" id="QGMK01001453">
    <property type="protein sequence ID" value="TVY68722.1"/>
    <property type="molecule type" value="Genomic_DNA"/>
</dbReference>
<protein>
    <recommendedName>
        <fullName evidence="5">MYND-type domain-containing protein</fullName>
    </recommendedName>
</protein>
<keyword evidence="1" id="KW-0479">Metal-binding</keyword>
<feature type="domain" description="MYND-type" evidence="5">
    <location>
        <begin position="27"/>
        <end position="66"/>
    </location>
</feature>
<dbReference type="GO" id="GO:0008270">
    <property type="term" value="F:zinc ion binding"/>
    <property type="evidence" value="ECO:0007669"/>
    <property type="project" value="UniProtKB-KW"/>
</dbReference>
<dbReference type="SUPFAM" id="SSF144232">
    <property type="entry name" value="HIT/MYND zinc finger-like"/>
    <property type="match status" value="1"/>
</dbReference>
<evidence type="ECO:0000256" key="4">
    <source>
        <dbReference type="PROSITE-ProRule" id="PRU00134"/>
    </source>
</evidence>
<dbReference type="PANTHER" id="PTHR46920">
    <property type="match status" value="1"/>
</dbReference>
<dbReference type="Pfam" id="PF01753">
    <property type="entry name" value="zf-MYND"/>
    <property type="match status" value="1"/>
</dbReference>
<dbReference type="PANTHER" id="PTHR46920:SF1">
    <property type="entry name" value="PROTEIN MSS51 HOMOLOG, MITOCHONDRIAL-RELATED"/>
    <property type="match status" value="1"/>
</dbReference>
<dbReference type="InterPro" id="IPR002893">
    <property type="entry name" value="Znf_MYND"/>
</dbReference>
<dbReference type="Pfam" id="PF20179">
    <property type="entry name" value="MSS51_C"/>
    <property type="match status" value="1"/>
</dbReference>
<keyword evidence="7" id="KW-1185">Reference proteome</keyword>
<dbReference type="Gene3D" id="6.10.140.2220">
    <property type="match status" value="1"/>
</dbReference>
<dbReference type="OrthoDB" id="432970at2759"/>
<name>A0A8T9BX03_9HELO</name>
<sequence length="443" mass="50101">MAQQRPAYGDVSSNLPTPILAIRHAICVSCHNPIDKPKKCGGCKRASYCSPECQKKDWKKSHQKLCKILIASNERRVETSRIGRSWEQYRSEKRADIDAFRQQNPGYSENDQRFLMYEPSCRHCFRSAPQLEAKNALKPCYTCEIVSFCQGCPQTHPTSECETFENIRIDEIFAIEHHRDTGKELPIIWYDYYTKISDKDIISSSLTPEMQPIPKPAKEDGRAVELAAMLRSASVTLSMALTIVAALEALDLTGKQTIKLHFVGAAAREMVRLMVFEEILHLIPSLKHLQLTFVGFDIPKRAAGEPEGPVKLDCCPSCTSQGRTRSLNLWKGAYHDYVKTLGYEKPDLAVAFHSGFSQESQMDWLPTIQYLTVAPHPTVFTSYNENEMAEETAILGGLGAKFFLSGELNKWRGLCPVLEVMEEKENSVYYLHQYWYILAGGGK</sequence>
<gene>
    <name evidence="6" type="primary">MSS51_1</name>
    <name evidence="6" type="ORF">LSUE1_G007148</name>
</gene>
<evidence type="ECO:0000256" key="3">
    <source>
        <dbReference type="ARBA" id="ARBA00022833"/>
    </source>
</evidence>
<evidence type="ECO:0000313" key="7">
    <source>
        <dbReference type="Proteomes" id="UP000469558"/>
    </source>
</evidence>
<accession>A0A8T9BX03</accession>
<proteinExistence type="predicted"/>
<evidence type="ECO:0000259" key="5">
    <source>
        <dbReference type="PROSITE" id="PS50865"/>
    </source>
</evidence>
<evidence type="ECO:0000313" key="6">
    <source>
        <dbReference type="EMBL" id="TVY68722.1"/>
    </source>
</evidence>
<dbReference type="AlphaFoldDB" id="A0A8T9BX03"/>
<evidence type="ECO:0000256" key="2">
    <source>
        <dbReference type="ARBA" id="ARBA00022771"/>
    </source>
</evidence>
<keyword evidence="2 4" id="KW-0863">Zinc-finger</keyword>
<organism evidence="6 7">
    <name type="scientific">Lachnellula suecica</name>
    <dbReference type="NCBI Taxonomy" id="602035"/>
    <lineage>
        <taxon>Eukaryota</taxon>
        <taxon>Fungi</taxon>
        <taxon>Dikarya</taxon>
        <taxon>Ascomycota</taxon>
        <taxon>Pezizomycotina</taxon>
        <taxon>Leotiomycetes</taxon>
        <taxon>Helotiales</taxon>
        <taxon>Lachnaceae</taxon>
        <taxon>Lachnellula</taxon>
    </lineage>
</organism>
<reference evidence="6 7" key="1">
    <citation type="submission" date="2018-05" db="EMBL/GenBank/DDBJ databases">
        <title>Genome sequencing and assembly of the regulated plant pathogen Lachnellula willkommii and related sister species for the development of diagnostic species identification markers.</title>
        <authorList>
            <person name="Giroux E."/>
            <person name="Bilodeau G."/>
        </authorList>
    </citation>
    <scope>NUCLEOTIDE SEQUENCE [LARGE SCALE GENOMIC DNA]</scope>
    <source>
        <strain evidence="6 7">CBS 268.59</strain>
    </source>
</reference>
<dbReference type="PROSITE" id="PS50865">
    <property type="entry name" value="ZF_MYND_2"/>
    <property type="match status" value="1"/>
</dbReference>
<comment type="caution">
    <text evidence="6">The sequence shown here is derived from an EMBL/GenBank/DDBJ whole genome shotgun (WGS) entry which is preliminary data.</text>
</comment>
<keyword evidence="3" id="KW-0862">Zinc</keyword>
<dbReference type="Proteomes" id="UP000469558">
    <property type="component" value="Unassembled WGS sequence"/>
</dbReference>
<dbReference type="InterPro" id="IPR046824">
    <property type="entry name" value="Mss51-like_C"/>
</dbReference>
<dbReference type="InterPro" id="IPR052839">
    <property type="entry name" value="Mito_gene_expr_regulator"/>
</dbReference>
<evidence type="ECO:0000256" key="1">
    <source>
        <dbReference type="ARBA" id="ARBA00022723"/>
    </source>
</evidence>